<proteinExistence type="predicted"/>
<evidence type="ECO:0000313" key="2">
    <source>
        <dbReference type="EMBL" id="ESO05714.1"/>
    </source>
</evidence>
<dbReference type="HOGENOM" id="CLU_151495_0_0_1"/>
<dbReference type="KEGG" id="hro:HELRODRAFT_171376"/>
<dbReference type="EMBL" id="KB096325">
    <property type="protein sequence ID" value="ESO05714.1"/>
    <property type="molecule type" value="Genomic_DNA"/>
</dbReference>
<dbReference type="CTD" id="20203622"/>
<feature type="region of interest" description="Disordered" evidence="1">
    <location>
        <begin position="1"/>
        <end position="22"/>
    </location>
</feature>
<dbReference type="Proteomes" id="UP000015101">
    <property type="component" value="Unassembled WGS sequence"/>
</dbReference>
<dbReference type="RefSeq" id="XP_009016347.1">
    <property type="nucleotide sequence ID" value="XM_009018099.1"/>
</dbReference>
<evidence type="ECO:0000313" key="3">
    <source>
        <dbReference type="EnsemblMetazoa" id="HelroP171376"/>
    </source>
</evidence>
<evidence type="ECO:0000313" key="4">
    <source>
        <dbReference type="Proteomes" id="UP000015101"/>
    </source>
</evidence>
<organism evidence="3 4">
    <name type="scientific">Helobdella robusta</name>
    <name type="common">Californian leech</name>
    <dbReference type="NCBI Taxonomy" id="6412"/>
    <lineage>
        <taxon>Eukaryota</taxon>
        <taxon>Metazoa</taxon>
        <taxon>Spiralia</taxon>
        <taxon>Lophotrochozoa</taxon>
        <taxon>Annelida</taxon>
        <taxon>Clitellata</taxon>
        <taxon>Hirudinea</taxon>
        <taxon>Rhynchobdellida</taxon>
        <taxon>Glossiphoniidae</taxon>
        <taxon>Helobdella</taxon>
    </lineage>
</organism>
<keyword evidence="4" id="KW-1185">Reference proteome</keyword>
<dbReference type="OrthoDB" id="6153491at2759"/>
<reference evidence="2 4" key="2">
    <citation type="journal article" date="2013" name="Nature">
        <title>Insights into bilaterian evolution from three spiralian genomes.</title>
        <authorList>
            <person name="Simakov O."/>
            <person name="Marletaz F."/>
            <person name="Cho S.J."/>
            <person name="Edsinger-Gonzales E."/>
            <person name="Havlak P."/>
            <person name="Hellsten U."/>
            <person name="Kuo D.H."/>
            <person name="Larsson T."/>
            <person name="Lv J."/>
            <person name="Arendt D."/>
            <person name="Savage R."/>
            <person name="Osoegawa K."/>
            <person name="de Jong P."/>
            <person name="Grimwood J."/>
            <person name="Chapman J.A."/>
            <person name="Shapiro H."/>
            <person name="Aerts A."/>
            <person name="Otillar R.P."/>
            <person name="Terry A.Y."/>
            <person name="Boore J.L."/>
            <person name="Grigoriev I.V."/>
            <person name="Lindberg D.R."/>
            <person name="Seaver E.C."/>
            <person name="Weisblat D.A."/>
            <person name="Putnam N.H."/>
            <person name="Rokhsar D.S."/>
        </authorList>
    </citation>
    <scope>NUCLEOTIDE SEQUENCE</scope>
</reference>
<dbReference type="InParanoid" id="T1F473"/>
<gene>
    <name evidence="3" type="primary">20203622</name>
    <name evidence="2" type="ORF">HELRODRAFT_171376</name>
</gene>
<dbReference type="EnsemblMetazoa" id="HelroT171376">
    <property type="protein sequence ID" value="HelroP171376"/>
    <property type="gene ID" value="HelroG171376"/>
</dbReference>
<dbReference type="AlphaFoldDB" id="T1F473"/>
<sequence>MTQKWDQERKKTPDELRNSEAPASVENVYQVAMLEIIDRMITELSDRFKALNNIADLKIKAEELANIYSPGLNIEKFNFEIESFKHQALTVDKSLKKPHKKNVNSHL</sequence>
<name>T1F473_HELRO</name>
<reference evidence="4" key="1">
    <citation type="submission" date="2012-12" db="EMBL/GenBank/DDBJ databases">
        <authorList>
            <person name="Hellsten U."/>
            <person name="Grimwood J."/>
            <person name="Chapman J.A."/>
            <person name="Shapiro H."/>
            <person name="Aerts A."/>
            <person name="Otillar R.P."/>
            <person name="Terry A.Y."/>
            <person name="Boore J.L."/>
            <person name="Simakov O."/>
            <person name="Marletaz F."/>
            <person name="Cho S.-J."/>
            <person name="Edsinger-Gonzales E."/>
            <person name="Havlak P."/>
            <person name="Kuo D.-H."/>
            <person name="Larsson T."/>
            <person name="Lv J."/>
            <person name="Arendt D."/>
            <person name="Savage R."/>
            <person name="Osoegawa K."/>
            <person name="de Jong P."/>
            <person name="Lindberg D.R."/>
            <person name="Seaver E.C."/>
            <person name="Weisblat D.A."/>
            <person name="Putnam N.H."/>
            <person name="Grigoriev I.V."/>
            <person name="Rokhsar D.S."/>
        </authorList>
    </citation>
    <scope>NUCLEOTIDE SEQUENCE</scope>
</reference>
<protein>
    <submittedName>
        <fullName evidence="2 3">Uncharacterized protein</fullName>
    </submittedName>
</protein>
<accession>T1F473</accession>
<evidence type="ECO:0000256" key="1">
    <source>
        <dbReference type="SAM" id="MobiDB-lite"/>
    </source>
</evidence>
<dbReference type="EMBL" id="AMQM01003859">
    <property type="status" value="NOT_ANNOTATED_CDS"/>
    <property type="molecule type" value="Genomic_DNA"/>
</dbReference>
<feature type="compositionally biased region" description="Basic and acidic residues" evidence="1">
    <location>
        <begin position="1"/>
        <end position="18"/>
    </location>
</feature>
<dbReference type="GeneID" id="20203622"/>
<dbReference type="eggNOG" id="ENOG502T1YC">
    <property type="taxonomic scope" value="Eukaryota"/>
</dbReference>
<reference evidence="3" key="3">
    <citation type="submission" date="2015-06" db="UniProtKB">
        <authorList>
            <consortium name="EnsemblMetazoa"/>
        </authorList>
    </citation>
    <scope>IDENTIFICATION</scope>
</reference>